<evidence type="ECO:0000256" key="3">
    <source>
        <dbReference type="ARBA" id="ARBA00012103"/>
    </source>
</evidence>
<dbReference type="InterPro" id="IPR014721">
    <property type="entry name" value="Ribsml_uS5_D2-typ_fold_subgr"/>
</dbReference>
<evidence type="ECO:0000256" key="12">
    <source>
        <dbReference type="ARBA" id="ARBA00023229"/>
    </source>
</evidence>
<dbReference type="GO" id="GO:0004496">
    <property type="term" value="F:mevalonate kinase activity"/>
    <property type="evidence" value="ECO:0007669"/>
    <property type="project" value="UniProtKB-UniRule"/>
</dbReference>
<dbReference type="InterPro" id="IPR020568">
    <property type="entry name" value="Ribosomal_Su5_D2-typ_SF"/>
</dbReference>
<sequence>MTTTCSAPGKIYLFGEHAVVYGKRAIASAINLRTTATVAESDQTTISSLLGTTGIDYMVHPYISRCIESLAVPSVSVRINSEIPVGSGLGSSAAAVIATLGALNAEFRLMMDSAMLAEVGHRIERDVQGAASPTDTAVSTMGGTMMIKPGVSSSRLRLIECNIVIGDTEEFSSTKELVGNVRILHEDYPGVMDSIFDIIDNLSEIGVPLIERRDYRSVGKLMNIDHGLLDAIGVGSAKLSRLVYAARDAGAYGAKITGAGGGGCIVALTSDAAADAVASAINDAGGRAIRTKASEGGVVGGSKLYEHTGESRNFP</sequence>
<comment type="similarity">
    <text evidence="2 14">Belongs to the GHMP kinase family. Mevalonate kinase subfamily.</text>
</comment>
<comment type="catalytic activity">
    <reaction evidence="14">
        <text>(R)-mevalonate + ATP = (R)-5-phosphomevalonate + ADP + H(+)</text>
        <dbReference type="Rhea" id="RHEA:17065"/>
        <dbReference type="ChEBI" id="CHEBI:15378"/>
        <dbReference type="ChEBI" id="CHEBI:30616"/>
        <dbReference type="ChEBI" id="CHEBI:36464"/>
        <dbReference type="ChEBI" id="CHEBI:58146"/>
        <dbReference type="ChEBI" id="CHEBI:456216"/>
        <dbReference type="EC" id="2.7.1.36"/>
    </reaction>
</comment>
<dbReference type="GO" id="GO:0005524">
    <property type="term" value="F:ATP binding"/>
    <property type="evidence" value="ECO:0007669"/>
    <property type="project" value="UniProtKB-UniRule"/>
</dbReference>
<dbReference type="UniPathway" id="UPA00057">
    <property type="reaction ID" value="UER00098"/>
</dbReference>
<dbReference type="Gene3D" id="3.30.230.10">
    <property type="match status" value="1"/>
</dbReference>
<dbReference type="EMBL" id="MT631242">
    <property type="protein sequence ID" value="QNO47135.1"/>
    <property type="molecule type" value="Genomic_DNA"/>
</dbReference>
<dbReference type="GO" id="GO:0005829">
    <property type="term" value="C:cytosol"/>
    <property type="evidence" value="ECO:0007669"/>
    <property type="project" value="TreeGrafter"/>
</dbReference>
<dbReference type="HAMAP" id="MF_00217">
    <property type="entry name" value="Mevalonate_kinase"/>
    <property type="match status" value="1"/>
</dbReference>
<comment type="function">
    <text evidence="14">Catalyzes the phosphorylation of (R)-mevalonate (MVA) to (R)-mevalonate 5-phosphate (MVAP). Functions in the mevalonate (MVA) pathway leading to isopentenyl diphosphate (IPP), a key precursor for the biosynthesis of isoprenoid compounds such as archaeal membrane lipids.</text>
</comment>
<keyword evidence="12 14" id="KW-0414">Isoprene biosynthesis</keyword>
<evidence type="ECO:0000259" key="16">
    <source>
        <dbReference type="Pfam" id="PF08544"/>
    </source>
</evidence>
<evidence type="ECO:0000313" key="17">
    <source>
        <dbReference type="EMBL" id="QNO47135.1"/>
    </source>
</evidence>
<evidence type="ECO:0000256" key="4">
    <source>
        <dbReference type="ARBA" id="ARBA00022490"/>
    </source>
</evidence>
<evidence type="ECO:0000256" key="6">
    <source>
        <dbReference type="ARBA" id="ARBA00022679"/>
    </source>
</evidence>
<comment type="cofactor">
    <cofactor evidence="14">
        <name>Mg(2+)</name>
        <dbReference type="ChEBI" id="CHEBI:18420"/>
    </cofactor>
</comment>
<dbReference type="InterPro" id="IPR006205">
    <property type="entry name" value="Mev_gal_kin"/>
</dbReference>
<evidence type="ECO:0000256" key="1">
    <source>
        <dbReference type="ARBA" id="ARBA00004496"/>
    </source>
</evidence>
<organism evidence="17">
    <name type="scientific">Candidatus Methanogaster sp. ANME-2c ERB4</name>
    <dbReference type="NCBI Taxonomy" id="2759911"/>
    <lineage>
        <taxon>Archaea</taxon>
        <taxon>Methanobacteriati</taxon>
        <taxon>Methanobacteriota</taxon>
        <taxon>Stenosarchaea group</taxon>
        <taxon>Methanomicrobia</taxon>
        <taxon>Methanosarcinales</taxon>
        <taxon>ANME-2 cluster</taxon>
        <taxon>Candidatus Methanogasteraceae</taxon>
        <taxon>Candidatus Methanogaster</taxon>
    </lineage>
</organism>
<dbReference type="GO" id="GO:0000287">
    <property type="term" value="F:magnesium ion binding"/>
    <property type="evidence" value="ECO:0007669"/>
    <property type="project" value="UniProtKB-UniRule"/>
</dbReference>
<keyword evidence="6 14" id="KW-0808">Transferase</keyword>
<evidence type="ECO:0000256" key="11">
    <source>
        <dbReference type="ARBA" id="ARBA00023098"/>
    </source>
</evidence>
<dbReference type="SUPFAM" id="SSF54211">
    <property type="entry name" value="Ribosomal protein S5 domain 2-like"/>
    <property type="match status" value="1"/>
</dbReference>
<dbReference type="InterPro" id="IPR013750">
    <property type="entry name" value="GHMP_kinase_C_dom"/>
</dbReference>
<keyword evidence="9 14" id="KW-0067">ATP-binding</keyword>
<gene>
    <name evidence="17" type="primary">mvk_2</name>
    <name evidence="14" type="synonym">mvk</name>
    <name evidence="17" type="ORF">ANPEMHCN_00014</name>
</gene>
<accession>A0A7G9YGK1</accession>
<dbReference type="InterPro" id="IPR036554">
    <property type="entry name" value="GHMP_kinase_C_sf"/>
</dbReference>
<dbReference type="EC" id="2.7.1.36" evidence="3 14"/>
<comment type="subcellular location">
    <subcellularLocation>
        <location evidence="1 14">Cytoplasm</location>
    </subcellularLocation>
</comment>
<feature type="active site" description="Proton acceptor" evidence="14">
    <location>
        <position position="135"/>
    </location>
</feature>
<dbReference type="Pfam" id="PF08544">
    <property type="entry name" value="GHMP_kinases_C"/>
    <property type="match status" value="1"/>
</dbReference>
<feature type="domain" description="GHMP kinase N-terminal" evidence="15">
    <location>
        <begin position="63"/>
        <end position="143"/>
    </location>
</feature>
<dbReference type="GO" id="GO:0019287">
    <property type="term" value="P:isopentenyl diphosphate biosynthetic process, mevalonate pathway"/>
    <property type="evidence" value="ECO:0007669"/>
    <property type="project" value="UniProtKB-UniRule"/>
</dbReference>
<feature type="domain" description="GHMP kinase C-terminal" evidence="16">
    <location>
        <begin position="208"/>
        <end position="285"/>
    </location>
</feature>
<dbReference type="InterPro" id="IPR022937">
    <property type="entry name" value="Mevalonate_kinase_arc"/>
</dbReference>
<dbReference type="PANTHER" id="PTHR43290">
    <property type="entry name" value="MEVALONATE KINASE"/>
    <property type="match status" value="1"/>
</dbReference>
<evidence type="ECO:0000259" key="15">
    <source>
        <dbReference type="Pfam" id="PF00288"/>
    </source>
</evidence>
<dbReference type="Pfam" id="PF00288">
    <property type="entry name" value="GHMP_kinases_N"/>
    <property type="match status" value="1"/>
</dbReference>
<evidence type="ECO:0000256" key="7">
    <source>
        <dbReference type="ARBA" id="ARBA00022741"/>
    </source>
</evidence>
<dbReference type="PRINTS" id="PR00959">
    <property type="entry name" value="MEVGALKINASE"/>
</dbReference>
<keyword evidence="5 14" id="KW-0444">Lipid biosynthesis</keyword>
<keyword evidence="11 14" id="KW-0443">Lipid metabolism</keyword>
<dbReference type="AlphaFoldDB" id="A0A7G9YGK1"/>
<reference evidence="17" key="1">
    <citation type="submission" date="2020-06" db="EMBL/GenBank/DDBJ databases">
        <title>Unique genomic features of the anaerobic methanotrophic archaea.</title>
        <authorList>
            <person name="Chadwick G.L."/>
            <person name="Skennerton C.T."/>
            <person name="Laso-Perez R."/>
            <person name="Leu A.O."/>
            <person name="Speth D.R."/>
            <person name="Yu H."/>
            <person name="Morgan-Lang C."/>
            <person name="Hatzenpichler R."/>
            <person name="Goudeau D."/>
            <person name="Malmstrom R."/>
            <person name="Brazelton W.J."/>
            <person name="Woyke T."/>
            <person name="Hallam S.J."/>
            <person name="Tyson G.W."/>
            <person name="Wegener G."/>
            <person name="Boetius A."/>
            <person name="Orphan V."/>
        </authorList>
    </citation>
    <scope>NUCLEOTIDE SEQUENCE</scope>
</reference>
<evidence type="ECO:0000256" key="2">
    <source>
        <dbReference type="ARBA" id="ARBA00006495"/>
    </source>
</evidence>
<dbReference type="NCBIfam" id="TIGR00549">
    <property type="entry name" value="mevalon_kin"/>
    <property type="match status" value="1"/>
</dbReference>
<dbReference type="SUPFAM" id="SSF55060">
    <property type="entry name" value="GHMP Kinase, C-terminal domain"/>
    <property type="match status" value="1"/>
</dbReference>
<keyword evidence="4 14" id="KW-0963">Cytoplasm</keyword>
<dbReference type="PANTHER" id="PTHR43290:SF2">
    <property type="entry name" value="MEVALONATE KINASE"/>
    <property type="match status" value="1"/>
</dbReference>
<evidence type="ECO:0000256" key="14">
    <source>
        <dbReference type="HAMAP-Rule" id="MF_00217"/>
    </source>
</evidence>
<keyword evidence="7 14" id="KW-0547">Nucleotide-binding</keyword>
<evidence type="ECO:0000256" key="9">
    <source>
        <dbReference type="ARBA" id="ARBA00022840"/>
    </source>
</evidence>
<protein>
    <recommendedName>
        <fullName evidence="3 14">Mevalonate kinase</fullName>
        <shortName evidence="14">MK</shortName>
        <shortName evidence="14">MVK</shortName>
        <ecNumber evidence="3 14">2.7.1.36</ecNumber>
    </recommendedName>
</protein>
<feature type="binding site" evidence="14">
    <location>
        <begin position="84"/>
        <end position="94"/>
    </location>
    <ligand>
        <name>ATP</name>
        <dbReference type="ChEBI" id="CHEBI:30616"/>
    </ligand>
</feature>
<dbReference type="Gene3D" id="3.30.70.890">
    <property type="entry name" value="GHMP kinase, C-terminal domain"/>
    <property type="match status" value="1"/>
</dbReference>
<keyword evidence="10 14" id="KW-0460">Magnesium</keyword>
<evidence type="ECO:0000256" key="8">
    <source>
        <dbReference type="ARBA" id="ARBA00022777"/>
    </source>
</evidence>
<evidence type="ECO:0000256" key="10">
    <source>
        <dbReference type="ARBA" id="ARBA00022842"/>
    </source>
</evidence>
<proteinExistence type="inferred from homology"/>
<keyword evidence="8 14" id="KW-0418">Kinase</keyword>
<comment type="subunit">
    <text evidence="14">Homodimer.</text>
</comment>
<evidence type="ECO:0000256" key="5">
    <source>
        <dbReference type="ARBA" id="ARBA00022516"/>
    </source>
</evidence>
<comment type="pathway">
    <text evidence="13 14">Isoprenoid biosynthesis; isopentenyl diphosphate biosynthesis via mevalonate pathway; isopentenyl diphosphate from (R)-mevalonate: step 1/3.</text>
</comment>
<dbReference type="PROSITE" id="PS00627">
    <property type="entry name" value="GHMP_KINASES_ATP"/>
    <property type="match status" value="1"/>
</dbReference>
<name>A0A7G9YGK1_9EURY</name>
<evidence type="ECO:0000256" key="13">
    <source>
        <dbReference type="ARBA" id="ARBA00029438"/>
    </source>
</evidence>
<dbReference type="InterPro" id="IPR006204">
    <property type="entry name" value="GHMP_kinase_N_dom"/>
</dbReference>
<dbReference type="InterPro" id="IPR006203">
    <property type="entry name" value="GHMP_knse_ATP-bd_CS"/>
</dbReference>